<dbReference type="STRING" id="1037660.A0A066W868"/>
<proteinExistence type="predicted"/>
<feature type="domain" description="Ysc84 actin-binding" evidence="2">
    <location>
        <begin position="122"/>
        <end position="245"/>
    </location>
</feature>
<dbReference type="InParanoid" id="A0A066W868"/>
<dbReference type="HOGENOM" id="CLU_015320_1_1_1"/>
<feature type="compositionally biased region" description="Polar residues" evidence="1">
    <location>
        <begin position="271"/>
        <end position="280"/>
    </location>
</feature>
<dbReference type="Proteomes" id="UP000027361">
    <property type="component" value="Unassembled WGS sequence"/>
</dbReference>
<evidence type="ECO:0000259" key="2">
    <source>
        <dbReference type="Pfam" id="PF04366"/>
    </source>
</evidence>
<dbReference type="CDD" id="cd11525">
    <property type="entry name" value="SYLF_SH3YL1_like"/>
    <property type="match status" value="1"/>
</dbReference>
<evidence type="ECO:0000256" key="1">
    <source>
        <dbReference type="SAM" id="MobiDB-lite"/>
    </source>
</evidence>
<dbReference type="GO" id="GO:0051666">
    <property type="term" value="P:actin cortical patch localization"/>
    <property type="evidence" value="ECO:0007669"/>
    <property type="project" value="TreeGrafter"/>
</dbReference>
<dbReference type="GeneID" id="25264297"/>
<dbReference type="EMBL" id="JMSN01000032">
    <property type="protein sequence ID" value="KDN46960.1"/>
    <property type="molecule type" value="Genomic_DNA"/>
</dbReference>
<evidence type="ECO:0000313" key="3">
    <source>
        <dbReference type="EMBL" id="KDN46960.1"/>
    </source>
</evidence>
<gene>
    <name evidence="3" type="ORF">K437DRAFT_255976</name>
</gene>
<dbReference type="GO" id="GO:0030479">
    <property type="term" value="C:actin cortical patch"/>
    <property type="evidence" value="ECO:0007669"/>
    <property type="project" value="TreeGrafter"/>
</dbReference>
<reference evidence="3 4" key="1">
    <citation type="submission" date="2014-05" db="EMBL/GenBank/DDBJ databases">
        <title>Draft genome sequence of a rare smut relative, Tilletiaria anomala UBC 951.</title>
        <authorList>
            <consortium name="DOE Joint Genome Institute"/>
            <person name="Toome M."/>
            <person name="Kuo A."/>
            <person name="Henrissat B."/>
            <person name="Lipzen A."/>
            <person name="Tritt A."/>
            <person name="Yoshinaga Y."/>
            <person name="Zane M."/>
            <person name="Barry K."/>
            <person name="Grigoriev I.V."/>
            <person name="Spatafora J.W."/>
            <person name="Aimea M.C."/>
        </authorList>
    </citation>
    <scope>NUCLEOTIDE SEQUENCE [LARGE SCALE GENOMIC DNA]</scope>
    <source>
        <strain evidence="3 4">UBC 951</strain>
    </source>
</reference>
<organism evidence="3 4">
    <name type="scientific">Tilletiaria anomala (strain ATCC 24038 / CBS 436.72 / UBC 951)</name>
    <dbReference type="NCBI Taxonomy" id="1037660"/>
    <lineage>
        <taxon>Eukaryota</taxon>
        <taxon>Fungi</taxon>
        <taxon>Dikarya</taxon>
        <taxon>Basidiomycota</taxon>
        <taxon>Ustilaginomycotina</taxon>
        <taxon>Exobasidiomycetes</taxon>
        <taxon>Georgefischeriales</taxon>
        <taxon>Tilletiariaceae</taxon>
        <taxon>Tilletiaria</taxon>
    </lineage>
</organism>
<evidence type="ECO:0000313" key="4">
    <source>
        <dbReference type="Proteomes" id="UP000027361"/>
    </source>
</evidence>
<comment type="caution">
    <text evidence="3">The sequence shown here is derived from an EMBL/GenBank/DDBJ whole genome shotgun (WGS) entry which is preliminary data.</text>
</comment>
<feature type="region of interest" description="Disordered" evidence="1">
    <location>
        <begin position="252"/>
        <end position="294"/>
    </location>
</feature>
<protein>
    <submittedName>
        <fullName evidence="3">DUF500-domain-containing protein</fullName>
    </submittedName>
</protein>
<accession>A0A066W868</accession>
<name>A0A066W868_TILAU</name>
<dbReference type="RefSeq" id="XP_013243696.1">
    <property type="nucleotide sequence ID" value="XM_013388242.1"/>
</dbReference>
<dbReference type="OrthoDB" id="443981at2759"/>
<dbReference type="GO" id="GO:0035091">
    <property type="term" value="F:phosphatidylinositol binding"/>
    <property type="evidence" value="ECO:0007669"/>
    <property type="project" value="TreeGrafter"/>
</dbReference>
<dbReference type="GO" id="GO:0051017">
    <property type="term" value="P:actin filament bundle assembly"/>
    <property type="evidence" value="ECO:0007669"/>
    <property type="project" value="TreeGrafter"/>
</dbReference>
<dbReference type="OMA" id="PTATGDH"/>
<dbReference type="AlphaFoldDB" id="A0A066W868"/>
<dbReference type="InterPro" id="IPR051702">
    <property type="entry name" value="SH3_domain_YSC84-like"/>
</dbReference>
<dbReference type="PANTHER" id="PTHR15629">
    <property type="entry name" value="SH3YL1 PROTEIN"/>
    <property type="match status" value="1"/>
</dbReference>
<keyword evidence="4" id="KW-1185">Reference proteome</keyword>
<dbReference type="InterPro" id="IPR007461">
    <property type="entry name" value="Ysc84_actin-binding"/>
</dbReference>
<dbReference type="Pfam" id="PF04366">
    <property type="entry name" value="Ysc84"/>
    <property type="match status" value="1"/>
</dbReference>
<dbReference type="PANTHER" id="PTHR15629:SF7">
    <property type="entry name" value="YSC84 ACTIN-BINDING DOMAIN-CONTAINING PROTEIN"/>
    <property type="match status" value="1"/>
</dbReference>
<dbReference type="InterPro" id="IPR033643">
    <property type="entry name" value="SYLF_SH3YL1-like"/>
</dbReference>
<dbReference type="GO" id="GO:0051015">
    <property type="term" value="F:actin filament binding"/>
    <property type="evidence" value="ECO:0007669"/>
    <property type="project" value="TreeGrafter"/>
</dbReference>
<sequence length="294" mass="30236">MSNYLNKFKDAAHKAGVQATAFAQQTSRQLSEQAKLAQAGFSLPKECDKASKILQSFLADPEHPDSALNAIPKAVLQQAKGLAVFSVIKAGFIWSGKAGSGVVTARLPDGTWSAPSCIATGGVGFGFQIGADISDFVVVMNSEDAVRSFGMAGNLTLGGSLSATAGPIGTGGAVQAAVAHPAPMFSYSRSKGLFAGISLEGVVLVERKDANREFYGQAIPARDLLAGKVPPPEAASAMYEVIEAAEQIDESGVPQQAYVPGAPSSEGYTVGGSQRASALNGSERPIFDASAHTT</sequence>